<keyword evidence="1" id="KW-0732">Signal</keyword>
<evidence type="ECO:0000313" key="4">
    <source>
        <dbReference type="Proteomes" id="UP001168694"/>
    </source>
</evidence>
<gene>
    <name evidence="3" type="ORF">QYF49_10070</name>
</gene>
<dbReference type="PANTHER" id="PTHR43143">
    <property type="entry name" value="METALLOPHOSPHOESTERASE, CALCINEURIN SUPERFAMILY"/>
    <property type="match status" value="1"/>
</dbReference>
<dbReference type="Proteomes" id="UP001168694">
    <property type="component" value="Unassembled WGS sequence"/>
</dbReference>
<organism evidence="3 4">
    <name type="scientific">Fictibacillus terranigra</name>
    <dbReference type="NCBI Taxonomy" id="3058424"/>
    <lineage>
        <taxon>Bacteria</taxon>
        <taxon>Bacillati</taxon>
        <taxon>Bacillota</taxon>
        <taxon>Bacilli</taxon>
        <taxon>Bacillales</taxon>
        <taxon>Fictibacillaceae</taxon>
        <taxon>Fictibacillus</taxon>
    </lineage>
</organism>
<dbReference type="Gene3D" id="3.60.21.10">
    <property type="match status" value="1"/>
</dbReference>
<evidence type="ECO:0000259" key="2">
    <source>
        <dbReference type="Pfam" id="PF00149"/>
    </source>
</evidence>
<feature type="signal peptide" evidence="1">
    <location>
        <begin position="1"/>
        <end position="25"/>
    </location>
</feature>
<name>A0ABT8E5Z9_9BACL</name>
<dbReference type="Pfam" id="PF00149">
    <property type="entry name" value="Metallophos"/>
    <property type="match status" value="1"/>
</dbReference>
<keyword evidence="4" id="KW-1185">Reference proteome</keyword>
<dbReference type="RefSeq" id="WP_290399476.1">
    <property type="nucleotide sequence ID" value="NZ_JAUHLN010000002.1"/>
</dbReference>
<feature type="domain" description="Calcineurin-like phosphoesterase" evidence="2">
    <location>
        <begin position="172"/>
        <end position="438"/>
    </location>
</feature>
<evidence type="ECO:0000256" key="1">
    <source>
        <dbReference type="SAM" id="SignalP"/>
    </source>
</evidence>
<dbReference type="InterPro" id="IPR004843">
    <property type="entry name" value="Calcineurin-like_PHP"/>
</dbReference>
<proteinExistence type="predicted"/>
<dbReference type="InterPro" id="IPR051918">
    <property type="entry name" value="STPP_CPPED1"/>
</dbReference>
<sequence>MKIWKTIIGIITMASVAFPVTQAHALTSVDKQDGGIGNTTHYMDKNPDIAADPKVKNIIYPLMATPAIKKKGSELTIQVDTKGKDPSGWIVKLNENSNSKVEGQYSLPVTKAEKGSSYWKNSSFIYNVTVSIPNDVTEKLYDLDVSYTADGAQVKDEEPNSVKVVNDFKKDFRFIHLTDIHVGSPRNIQDPANATEAGMWNPDESKRWLYLLKTIKQVNLLKPDFVVLTGDLMFGQMNPKEYIYEYEETYRMLKKFDVPVYIIPGNHDFYAQDATLTDGAKYWGEYFGPEYYSFNYGPYAHMVGANSMDWDKFDRQGHGSLSVPTWGGQIRQAQMNWIKKDLEQNDQTANANQVKGLFSHNNPVKRDREIWPSSDPDVQEYWKEYDAQHNPQNLSTLFKAEELGQKYDQLWHGEGAQELVDVMKQHGVSFSLHGHTHTDNITQQNGILYTTTASIELSATPWEGYRTFQKDPDSKNFNSYIYEGTDRSIPVYENGNSAAGTVSFEANLAQPNDGTQGAQTATVTNRLKKEVTITVPLYMKPGTYKPTDGEITENKLYGTKQWMELKVTVPANSTKEIKIQP</sequence>
<accession>A0ABT8E5Z9</accession>
<reference evidence="3" key="1">
    <citation type="submission" date="2023-06" db="EMBL/GenBank/DDBJ databases">
        <title>Draft Genome Sequences of Representative Paenibacillus Polymyxa, Bacillus cereus, Fictibacillus sp., and Brevibacillus agri Strains Isolated from Amazonian Dark Earth.</title>
        <authorList>
            <person name="Pellegrinetti T.A."/>
            <person name="Cunha I.C.M."/>
            <person name="Chaves M.G."/>
            <person name="Freitas A.S."/>
            <person name="Silva A.V.R."/>
            <person name="Tsai S.M."/>
            <person name="Mendes L.W."/>
        </authorList>
    </citation>
    <scope>NUCLEOTIDE SEQUENCE</scope>
    <source>
        <strain evidence="3">CENA-BCM004</strain>
    </source>
</reference>
<dbReference type="EMBL" id="JAUHLN010000002">
    <property type="protein sequence ID" value="MDN4073343.1"/>
    <property type="molecule type" value="Genomic_DNA"/>
</dbReference>
<dbReference type="PANTHER" id="PTHR43143:SF1">
    <property type="entry name" value="SERINE_THREONINE-PROTEIN PHOSPHATASE CPPED1"/>
    <property type="match status" value="1"/>
</dbReference>
<evidence type="ECO:0000313" key="3">
    <source>
        <dbReference type="EMBL" id="MDN4073343.1"/>
    </source>
</evidence>
<protein>
    <submittedName>
        <fullName evidence="3">Metallophosphoesterase</fullName>
    </submittedName>
</protein>
<comment type="caution">
    <text evidence="3">The sequence shown here is derived from an EMBL/GenBank/DDBJ whole genome shotgun (WGS) entry which is preliminary data.</text>
</comment>
<dbReference type="SUPFAM" id="SSF56300">
    <property type="entry name" value="Metallo-dependent phosphatases"/>
    <property type="match status" value="1"/>
</dbReference>
<dbReference type="InterPro" id="IPR029052">
    <property type="entry name" value="Metallo-depent_PP-like"/>
</dbReference>
<feature type="chain" id="PRO_5047531945" evidence="1">
    <location>
        <begin position="26"/>
        <end position="581"/>
    </location>
</feature>